<dbReference type="InterPro" id="IPR018490">
    <property type="entry name" value="cNMP-bd_dom_sf"/>
</dbReference>
<dbReference type="SUPFAM" id="SSF51206">
    <property type="entry name" value="cAMP-binding domain-like"/>
    <property type="match status" value="1"/>
</dbReference>
<dbReference type="InterPro" id="IPR012318">
    <property type="entry name" value="HTH_CRP"/>
</dbReference>
<dbReference type="InterPro" id="IPR036390">
    <property type="entry name" value="WH_DNA-bd_sf"/>
</dbReference>
<reference evidence="5" key="2">
    <citation type="journal article" date="2019" name="Genome Biol. Evol.">
        <title>Day and night: Metabolic profiles and evolutionary relationships of six axenic non-marine cyanobacteria.</title>
        <authorList>
            <person name="Will S.E."/>
            <person name="Henke P."/>
            <person name="Boedeker C."/>
            <person name="Huang S."/>
            <person name="Brinkmann H."/>
            <person name="Rohde M."/>
            <person name="Jarek M."/>
            <person name="Friedl T."/>
            <person name="Seufert S."/>
            <person name="Schumacher M."/>
            <person name="Overmann J."/>
            <person name="Neumann-Schaal M."/>
            <person name="Petersen J."/>
        </authorList>
    </citation>
    <scope>NUCLEOTIDE SEQUENCE [LARGE SCALE GENOMIC DNA]</scope>
    <source>
        <strain evidence="5">PCC 7102</strain>
    </source>
</reference>
<dbReference type="EMBL" id="RSCL01000017">
    <property type="protein sequence ID" value="RUT02150.1"/>
    <property type="molecule type" value="Genomic_DNA"/>
</dbReference>
<organism evidence="5 6">
    <name type="scientific">Dulcicalothrix desertica PCC 7102</name>
    <dbReference type="NCBI Taxonomy" id="232991"/>
    <lineage>
        <taxon>Bacteria</taxon>
        <taxon>Bacillati</taxon>
        <taxon>Cyanobacteriota</taxon>
        <taxon>Cyanophyceae</taxon>
        <taxon>Nostocales</taxon>
        <taxon>Calotrichaceae</taxon>
        <taxon>Dulcicalothrix</taxon>
    </lineage>
</organism>
<dbReference type="Gene3D" id="2.60.120.10">
    <property type="entry name" value="Jelly Rolls"/>
    <property type="match status" value="1"/>
</dbReference>
<dbReference type="Proteomes" id="UP000271624">
    <property type="component" value="Unassembled WGS sequence"/>
</dbReference>
<evidence type="ECO:0000256" key="2">
    <source>
        <dbReference type="ARBA" id="ARBA00023125"/>
    </source>
</evidence>
<reference evidence="5" key="1">
    <citation type="submission" date="2018-12" db="EMBL/GenBank/DDBJ databases">
        <authorList>
            <person name="Will S."/>
            <person name="Neumann-Schaal M."/>
            <person name="Henke P."/>
        </authorList>
    </citation>
    <scope>NUCLEOTIDE SEQUENCE</scope>
    <source>
        <strain evidence="5">PCC 7102</strain>
    </source>
</reference>
<dbReference type="Pfam" id="PF13545">
    <property type="entry name" value="HTH_Crp_2"/>
    <property type="match status" value="1"/>
</dbReference>
<evidence type="ECO:0000256" key="3">
    <source>
        <dbReference type="ARBA" id="ARBA00023163"/>
    </source>
</evidence>
<dbReference type="SMART" id="SM00419">
    <property type="entry name" value="HTH_CRP"/>
    <property type="match status" value="1"/>
</dbReference>
<dbReference type="CDD" id="cd00092">
    <property type="entry name" value="HTH_CRP"/>
    <property type="match status" value="1"/>
</dbReference>
<dbReference type="PRINTS" id="PR00034">
    <property type="entry name" value="HTHCRP"/>
</dbReference>
<proteinExistence type="predicted"/>
<dbReference type="PROSITE" id="PS51063">
    <property type="entry name" value="HTH_CRP_2"/>
    <property type="match status" value="1"/>
</dbReference>
<protein>
    <recommendedName>
        <fullName evidence="4">HTH crp-type domain-containing protein</fullName>
    </recommendedName>
</protein>
<evidence type="ECO:0000256" key="1">
    <source>
        <dbReference type="ARBA" id="ARBA00023015"/>
    </source>
</evidence>
<evidence type="ECO:0000313" key="6">
    <source>
        <dbReference type="Proteomes" id="UP000271624"/>
    </source>
</evidence>
<evidence type="ECO:0000313" key="5">
    <source>
        <dbReference type="EMBL" id="RUT02150.1"/>
    </source>
</evidence>
<dbReference type="AlphaFoldDB" id="A0A3S1AZW1"/>
<gene>
    <name evidence="5" type="ORF">DSM106972_062250</name>
</gene>
<dbReference type="InterPro" id="IPR014710">
    <property type="entry name" value="RmlC-like_jellyroll"/>
</dbReference>
<dbReference type="GO" id="GO:0003677">
    <property type="term" value="F:DNA binding"/>
    <property type="evidence" value="ECO:0007669"/>
    <property type="project" value="UniProtKB-KW"/>
</dbReference>
<keyword evidence="2" id="KW-0238">DNA-binding</keyword>
<feature type="domain" description="HTH crp-type" evidence="4">
    <location>
        <begin position="85"/>
        <end position="156"/>
    </location>
</feature>
<accession>A0A3S1AZW1</accession>
<dbReference type="GO" id="GO:0006355">
    <property type="term" value="P:regulation of DNA-templated transcription"/>
    <property type="evidence" value="ECO:0007669"/>
    <property type="project" value="InterPro"/>
</dbReference>
<evidence type="ECO:0000259" key="4">
    <source>
        <dbReference type="PROSITE" id="PS51063"/>
    </source>
</evidence>
<keyword evidence="3" id="KW-0804">Transcription</keyword>
<sequence>MLWKIQRGSVRALTWDENGVYTTLGYWGVGDIVGYSLSRVQPYHLECISGVELASIPSEKLHENLDQLLSRIQRTEELVSIVNSKRVSTRIWQFLIWLSDKFSRDLEDGKLIDLHITHQEIADVLNTTRVTVTRVLRDLEDEGKLRRHKRWLIISA</sequence>
<comment type="caution">
    <text evidence="5">The sequence shown here is derived from an EMBL/GenBank/DDBJ whole genome shotgun (WGS) entry which is preliminary data.</text>
</comment>
<dbReference type="SUPFAM" id="SSF46785">
    <property type="entry name" value="Winged helix' DNA-binding domain"/>
    <property type="match status" value="1"/>
</dbReference>
<keyword evidence="6" id="KW-1185">Reference proteome</keyword>
<keyword evidence="1" id="KW-0805">Transcription regulation</keyword>
<name>A0A3S1AZW1_9CYAN</name>